<name>A0ACB8Z379_ARCLA</name>
<comment type="caution">
    <text evidence="1">The sequence shown here is derived from an EMBL/GenBank/DDBJ whole genome shotgun (WGS) entry which is preliminary data.</text>
</comment>
<reference evidence="2" key="1">
    <citation type="journal article" date="2022" name="Mol. Ecol. Resour.">
        <title>The genomes of chicory, endive, great burdock and yacon provide insights into Asteraceae palaeo-polyploidization history and plant inulin production.</title>
        <authorList>
            <person name="Fan W."/>
            <person name="Wang S."/>
            <person name="Wang H."/>
            <person name="Wang A."/>
            <person name="Jiang F."/>
            <person name="Liu H."/>
            <person name="Zhao H."/>
            <person name="Xu D."/>
            <person name="Zhang Y."/>
        </authorList>
    </citation>
    <scope>NUCLEOTIDE SEQUENCE [LARGE SCALE GENOMIC DNA]</scope>
    <source>
        <strain evidence="2">cv. Niubang</strain>
    </source>
</reference>
<protein>
    <submittedName>
        <fullName evidence="1">Uncharacterized protein</fullName>
    </submittedName>
</protein>
<keyword evidence="2" id="KW-1185">Reference proteome</keyword>
<evidence type="ECO:0000313" key="2">
    <source>
        <dbReference type="Proteomes" id="UP001055879"/>
    </source>
</evidence>
<accession>A0ACB8Z379</accession>
<dbReference type="Proteomes" id="UP001055879">
    <property type="component" value="Linkage Group LG11"/>
</dbReference>
<proteinExistence type="predicted"/>
<gene>
    <name evidence="1" type="ORF">L6452_31928</name>
</gene>
<evidence type="ECO:0000313" key="1">
    <source>
        <dbReference type="EMBL" id="KAI3692119.1"/>
    </source>
</evidence>
<organism evidence="1 2">
    <name type="scientific">Arctium lappa</name>
    <name type="common">Greater burdock</name>
    <name type="synonym">Lappa major</name>
    <dbReference type="NCBI Taxonomy" id="4217"/>
    <lineage>
        <taxon>Eukaryota</taxon>
        <taxon>Viridiplantae</taxon>
        <taxon>Streptophyta</taxon>
        <taxon>Embryophyta</taxon>
        <taxon>Tracheophyta</taxon>
        <taxon>Spermatophyta</taxon>
        <taxon>Magnoliopsida</taxon>
        <taxon>eudicotyledons</taxon>
        <taxon>Gunneridae</taxon>
        <taxon>Pentapetalae</taxon>
        <taxon>asterids</taxon>
        <taxon>campanulids</taxon>
        <taxon>Asterales</taxon>
        <taxon>Asteraceae</taxon>
        <taxon>Carduoideae</taxon>
        <taxon>Cardueae</taxon>
        <taxon>Arctiinae</taxon>
        <taxon>Arctium</taxon>
    </lineage>
</organism>
<reference evidence="1 2" key="2">
    <citation type="journal article" date="2022" name="Mol. Ecol. Resour.">
        <title>The genomes of chicory, endive, great burdock and yacon provide insights into Asteraceae paleo-polyploidization history and plant inulin production.</title>
        <authorList>
            <person name="Fan W."/>
            <person name="Wang S."/>
            <person name="Wang H."/>
            <person name="Wang A."/>
            <person name="Jiang F."/>
            <person name="Liu H."/>
            <person name="Zhao H."/>
            <person name="Xu D."/>
            <person name="Zhang Y."/>
        </authorList>
    </citation>
    <scope>NUCLEOTIDE SEQUENCE [LARGE SCALE GENOMIC DNA]</scope>
    <source>
        <strain evidence="2">cv. Niubang</strain>
    </source>
</reference>
<dbReference type="EMBL" id="CM042057">
    <property type="protein sequence ID" value="KAI3692119.1"/>
    <property type="molecule type" value="Genomic_DNA"/>
</dbReference>
<sequence length="128" mass="14701">MTEIVTELEVALEKQKFPQISRYLFELGKLAEPPLSYKSQEELLFLLSEGFLYMETTWLSVNKSGRVCEMISATKCITKHKTGGFQVVQTENSRFDKVVISNGDFKVEVSTRFLVPHDSCHIHHKPHI</sequence>